<organism evidence="1">
    <name type="scientific">marine sediment metagenome</name>
    <dbReference type="NCBI Taxonomy" id="412755"/>
    <lineage>
        <taxon>unclassified sequences</taxon>
        <taxon>metagenomes</taxon>
        <taxon>ecological metagenomes</taxon>
    </lineage>
</organism>
<reference evidence="1" key="1">
    <citation type="journal article" date="2015" name="Nature">
        <title>Complex archaea that bridge the gap between prokaryotes and eukaryotes.</title>
        <authorList>
            <person name="Spang A."/>
            <person name="Saw J.H."/>
            <person name="Jorgensen S.L."/>
            <person name="Zaremba-Niedzwiedzka K."/>
            <person name="Martijn J."/>
            <person name="Lind A.E."/>
            <person name="van Eijk R."/>
            <person name="Schleper C."/>
            <person name="Guy L."/>
            <person name="Ettema T.J."/>
        </authorList>
    </citation>
    <scope>NUCLEOTIDE SEQUENCE</scope>
</reference>
<evidence type="ECO:0000313" key="1">
    <source>
        <dbReference type="EMBL" id="KKL88741.1"/>
    </source>
</evidence>
<accession>A0A0F9GE05</accession>
<dbReference type="EMBL" id="LAZR01020476">
    <property type="protein sequence ID" value="KKL88741.1"/>
    <property type="molecule type" value="Genomic_DNA"/>
</dbReference>
<gene>
    <name evidence="1" type="ORF">LCGC14_1921670</name>
</gene>
<evidence type="ECO:0008006" key="2">
    <source>
        <dbReference type="Google" id="ProtNLM"/>
    </source>
</evidence>
<comment type="caution">
    <text evidence="1">The sequence shown here is derived from an EMBL/GenBank/DDBJ whole genome shotgun (WGS) entry which is preliminary data.</text>
</comment>
<sequence>MICPKCHKEMSIFNTTEDGNELIVIERCNLCGYFESKTEEINRSIL</sequence>
<protein>
    <recommendedName>
        <fullName evidence="2">Transcription factor zinc-finger domain-containing protein</fullName>
    </recommendedName>
</protein>
<dbReference type="AlphaFoldDB" id="A0A0F9GE05"/>
<proteinExistence type="predicted"/>
<name>A0A0F9GE05_9ZZZZ</name>